<evidence type="ECO:0000313" key="2">
    <source>
        <dbReference type="Proteomes" id="UP001362999"/>
    </source>
</evidence>
<gene>
    <name evidence="1" type="ORF">R3P38DRAFT_3390928</name>
</gene>
<proteinExistence type="predicted"/>
<evidence type="ECO:0000313" key="1">
    <source>
        <dbReference type="EMBL" id="KAK7039426.1"/>
    </source>
</evidence>
<dbReference type="AlphaFoldDB" id="A0AAW0CLM8"/>
<dbReference type="Proteomes" id="UP001362999">
    <property type="component" value="Unassembled WGS sequence"/>
</dbReference>
<sequence length="72" mass="8306">MVESVEHALPVFFWEGRRELRDCREWLAESVHASGMQQRCSTLIDAVCQVAKMAHRVFKVFAEEPMVWPDGA</sequence>
<keyword evidence="2" id="KW-1185">Reference proteome</keyword>
<reference evidence="1 2" key="1">
    <citation type="journal article" date="2024" name="J Genomics">
        <title>Draft genome sequencing and assembly of Favolaschia claudopus CIRM-BRFM 2984 isolated from oak limbs.</title>
        <authorList>
            <person name="Navarro D."/>
            <person name="Drula E."/>
            <person name="Chaduli D."/>
            <person name="Cazenave R."/>
            <person name="Ahrendt S."/>
            <person name="Wang J."/>
            <person name="Lipzen A."/>
            <person name="Daum C."/>
            <person name="Barry K."/>
            <person name="Grigoriev I.V."/>
            <person name="Favel A."/>
            <person name="Rosso M.N."/>
            <person name="Martin F."/>
        </authorList>
    </citation>
    <scope>NUCLEOTIDE SEQUENCE [LARGE SCALE GENOMIC DNA]</scope>
    <source>
        <strain evidence="1 2">CIRM-BRFM 2984</strain>
    </source>
</reference>
<dbReference type="EMBL" id="JAWWNJ010000016">
    <property type="protein sequence ID" value="KAK7039426.1"/>
    <property type="molecule type" value="Genomic_DNA"/>
</dbReference>
<comment type="caution">
    <text evidence="1">The sequence shown here is derived from an EMBL/GenBank/DDBJ whole genome shotgun (WGS) entry which is preliminary data.</text>
</comment>
<protein>
    <submittedName>
        <fullName evidence="1">Uncharacterized protein</fullName>
    </submittedName>
</protein>
<name>A0AAW0CLM8_9AGAR</name>
<accession>A0AAW0CLM8</accession>
<organism evidence="1 2">
    <name type="scientific">Favolaschia claudopus</name>
    <dbReference type="NCBI Taxonomy" id="2862362"/>
    <lineage>
        <taxon>Eukaryota</taxon>
        <taxon>Fungi</taxon>
        <taxon>Dikarya</taxon>
        <taxon>Basidiomycota</taxon>
        <taxon>Agaricomycotina</taxon>
        <taxon>Agaricomycetes</taxon>
        <taxon>Agaricomycetidae</taxon>
        <taxon>Agaricales</taxon>
        <taxon>Marasmiineae</taxon>
        <taxon>Mycenaceae</taxon>
        <taxon>Favolaschia</taxon>
    </lineage>
</organism>